<reference evidence="2 3" key="1">
    <citation type="journal article" date="2012" name="J. Bacteriol.">
        <title>Complete genome sequences of Methylophaga sp. strain JAM1 and Methylophaga sp. strain JAM7.</title>
        <authorList>
            <person name="Villeneuve C."/>
            <person name="Martineau C."/>
            <person name="Mauffrey F."/>
            <person name="Villemur R."/>
        </authorList>
    </citation>
    <scope>NUCLEOTIDE SEQUENCE [LARGE SCALE GENOMIC DNA]</scope>
    <source>
        <strain evidence="2 3">JAM1</strain>
    </source>
</reference>
<dbReference type="InterPro" id="IPR036388">
    <property type="entry name" value="WH-like_DNA-bd_sf"/>
</dbReference>
<dbReference type="GO" id="GO:0006352">
    <property type="term" value="P:DNA-templated transcription initiation"/>
    <property type="evidence" value="ECO:0007669"/>
    <property type="project" value="InterPro"/>
</dbReference>
<reference evidence="2 3" key="2">
    <citation type="journal article" date="2013" name="Int. J. Syst. Evol. Microbiol.">
        <title>Methylophaga nitratireducenticrescens sp. nov. and Methylophaga frappieri sp. nov., isolated from the biofilm of the methanol-fed denitrification system treating the seawater at the Montreal Biodome.</title>
        <authorList>
            <person name="Villeneuve C."/>
            <person name="Martineau C."/>
            <person name="Mauffrey F."/>
            <person name="Villemur R."/>
        </authorList>
    </citation>
    <scope>NUCLEOTIDE SEQUENCE [LARGE SCALE GENOMIC DNA]</scope>
    <source>
        <strain evidence="2 3">JAM1</strain>
    </source>
</reference>
<dbReference type="Pfam" id="PF08281">
    <property type="entry name" value="Sigma70_r4_2"/>
    <property type="match status" value="1"/>
</dbReference>
<dbReference type="GO" id="GO:0003677">
    <property type="term" value="F:DNA binding"/>
    <property type="evidence" value="ECO:0007669"/>
    <property type="project" value="InterPro"/>
</dbReference>
<dbReference type="GO" id="GO:0016987">
    <property type="term" value="F:sigma factor activity"/>
    <property type="evidence" value="ECO:0007669"/>
    <property type="project" value="InterPro"/>
</dbReference>
<name>I1XF88_METNJ</name>
<organism evidence="2 3">
    <name type="scientific">Methylophaga nitratireducenticrescens</name>
    <dbReference type="NCBI Taxonomy" id="754476"/>
    <lineage>
        <taxon>Bacteria</taxon>
        <taxon>Pseudomonadati</taxon>
        <taxon>Pseudomonadota</taxon>
        <taxon>Gammaproteobacteria</taxon>
        <taxon>Thiotrichales</taxon>
        <taxon>Piscirickettsiaceae</taxon>
        <taxon>Methylophaga</taxon>
    </lineage>
</organism>
<dbReference type="InterPro" id="IPR014284">
    <property type="entry name" value="RNA_pol_sigma-70_dom"/>
</dbReference>
<sequence length="99" mass="11663">MIDHWRRRELERTWLEILSILPEEEAPSPETQLLFLETLNTIDRVLDSLKPSIRQAFLLAQLEGFTCPQIAKKLDVSLATVKRYIAKALRRCYECRYEA</sequence>
<evidence type="ECO:0000313" key="2">
    <source>
        <dbReference type="EMBL" id="AFI83057.1"/>
    </source>
</evidence>
<proteinExistence type="predicted"/>
<accession>I1XF88</accession>
<dbReference type="Proteomes" id="UP000009144">
    <property type="component" value="Chromosome"/>
</dbReference>
<dbReference type="InterPro" id="IPR013249">
    <property type="entry name" value="RNA_pol_sigma70_r4_t2"/>
</dbReference>
<keyword evidence="3" id="KW-1185">Reference proteome</keyword>
<feature type="domain" description="RNA polymerase sigma factor 70 region 4 type 2" evidence="1">
    <location>
        <begin position="41"/>
        <end position="92"/>
    </location>
</feature>
<evidence type="ECO:0000259" key="1">
    <source>
        <dbReference type="Pfam" id="PF08281"/>
    </source>
</evidence>
<evidence type="ECO:0000313" key="3">
    <source>
        <dbReference type="Proteomes" id="UP000009144"/>
    </source>
</evidence>
<protein>
    <submittedName>
        <fullName evidence="2">Sigma factor</fullName>
    </submittedName>
</protein>
<dbReference type="AlphaFoldDB" id="I1XF88"/>
<gene>
    <name evidence="2" type="ordered locus">Q7A_198</name>
</gene>
<dbReference type="SUPFAM" id="SSF88659">
    <property type="entry name" value="Sigma3 and sigma4 domains of RNA polymerase sigma factors"/>
    <property type="match status" value="1"/>
</dbReference>
<dbReference type="Gene3D" id="1.10.10.10">
    <property type="entry name" value="Winged helix-like DNA-binding domain superfamily/Winged helix DNA-binding domain"/>
    <property type="match status" value="1"/>
</dbReference>
<dbReference type="InterPro" id="IPR013324">
    <property type="entry name" value="RNA_pol_sigma_r3/r4-like"/>
</dbReference>
<dbReference type="EMBL" id="CP003390">
    <property type="protein sequence ID" value="AFI83057.1"/>
    <property type="molecule type" value="Genomic_DNA"/>
</dbReference>
<dbReference type="STRING" id="754476.Q7A_198"/>
<dbReference type="eggNOG" id="COG1595">
    <property type="taxonomic scope" value="Bacteria"/>
</dbReference>
<dbReference type="PATRIC" id="fig|754476.3.peg.197"/>
<dbReference type="HOGENOM" id="CLU_047691_12_1_6"/>
<dbReference type="NCBIfam" id="TIGR02937">
    <property type="entry name" value="sigma70-ECF"/>
    <property type="match status" value="1"/>
</dbReference>